<sequence length="196" mass="21463">MRWSLWGSSSKPSVLTGVRTVAASMVPERQCQWFATRDLDRKPRRRGGSAAKRGLSREQVPVLVARDRAGATANFILAADGKADLVAALKPLLPRDTILCTDGSSVLAAAVKEIGIAHRPVNVSAGRRVIAGVYHIQNVNAYDSRLKNWIRRFHGVATKYLDSYLGWFRTLDRSASADTQPAWLLGLAIGKQTILN</sequence>
<accession>A0A9D7K2S3</accession>
<reference evidence="2" key="1">
    <citation type="submission" date="2020-10" db="EMBL/GenBank/DDBJ databases">
        <title>Connecting structure to function with the recovery of over 1000 high-quality activated sludge metagenome-assembled genomes encoding full-length rRNA genes using long-read sequencing.</title>
        <authorList>
            <person name="Singleton C.M."/>
            <person name="Petriglieri F."/>
            <person name="Kristensen J.M."/>
            <person name="Kirkegaard R.H."/>
            <person name="Michaelsen T.Y."/>
            <person name="Andersen M.H."/>
            <person name="Karst S.M."/>
            <person name="Dueholm M.S."/>
            <person name="Nielsen P.H."/>
            <person name="Albertsen M."/>
        </authorList>
    </citation>
    <scope>NUCLEOTIDE SEQUENCE</scope>
    <source>
        <strain evidence="2">Hirt_18-Q3-R61-65_BATAC.395</strain>
    </source>
</reference>
<proteinExistence type="predicted"/>
<comment type="caution">
    <text evidence="2">The sequence shown here is derived from an EMBL/GenBank/DDBJ whole genome shotgun (WGS) entry which is preliminary data.</text>
</comment>
<organism evidence="2 3">
    <name type="scientific">Candidatus Proximibacter danicus</name>
    <dbReference type="NCBI Taxonomy" id="2954365"/>
    <lineage>
        <taxon>Bacteria</taxon>
        <taxon>Pseudomonadati</taxon>
        <taxon>Pseudomonadota</taxon>
        <taxon>Betaproteobacteria</taxon>
        <taxon>Candidatus Proximibacter</taxon>
    </lineage>
</organism>
<dbReference type="Proteomes" id="UP000886689">
    <property type="component" value="Unassembled WGS sequence"/>
</dbReference>
<evidence type="ECO:0000259" key="1">
    <source>
        <dbReference type="SMART" id="SM01126"/>
    </source>
</evidence>
<evidence type="ECO:0000313" key="2">
    <source>
        <dbReference type="EMBL" id="MBK8525470.1"/>
    </source>
</evidence>
<name>A0A9D7K2S3_9PROT</name>
<protein>
    <submittedName>
        <fullName evidence="2">IS1595 family transposase</fullName>
    </submittedName>
</protein>
<feature type="domain" description="ISXO2-like transposase" evidence="1">
    <location>
        <begin position="38"/>
        <end position="170"/>
    </location>
</feature>
<dbReference type="AlphaFoldDB" id="A0A9D7K2S3"/>
<dbReference type="NCBIfam" id="NF033547">
    <property type="entry name" value="transpos_IS1595"/>
    <property type="match status" value="1"/>
</dbReference>
<dbReference type="InterPro" id="IPR024445">
    <property type="entry name" value="Tnp_ISXO2-like"/>
</dbReference>
<dbReference type="EMBL" id="JADJUC010000031">
    <property type="protein sequence ID" value="MBK8525470.1"/>
    <property type="molecule type" value="Genomic_DNA"/>
</dbReference>
<dbReference type="SMART" id="SM01126">
    <property type="entry name" value="DDE_Tnp_IS1595"/>
    <property type="match status" value="1"/>
</dbReference>
<dbReference type="Pfam" id="PF12762">
    <property type="entry name" value="DDE_Tnp_IS1595"/>
    <property type="match status" value="1"/>
</dbReference>
<gene>
    <name evidence="2" type="ORF">IPL58_16425</name>
</gene>
<evidence type="ECO:0000313" key="3">
    <source>
        <dbReference type="Proteomes" id="UP000886689"/>
    </source>
</evidence>